<sequence>MPPIPNLKSGTQSAQSLYPHQICLSVIDFGNQSTYTMNGHDRARNSVKRRLGKLVSELNLPTDAEASCLDPAVKGCQELSEVQDMSVGVLTKLCADWLFLEICPDSHYGTIAISENSPLLLFILVLILLLYEYGSVVAYARYGRKPSILDSGIGIV</sequence>
<keyword evidence="1" id="KW-0812">Transmembrane</keyword>
<evidence type="ECO:0000313" key="2">
    <source>
        <dbReference type="EMBL" id="KAF8883499.1"/>
    </source>
</evidence>
<evidence type="ECO:0000313" key="3">
    <source>
        <dbReference type="Proteomes" id="UP000724874"/>
    </source>
</evidence>
<evidence type="ECO:0000256" key="1">
    <source>
        <dbReference type="SAM" id="Phobius"/>
    </source>
</evidence>
<keyword evidence="3" id="KW-1185">Reference proteome</keyword>
<organism evidence="2 3">
    <name type="scientific">Gymnopilus junonius</name>
    <name type="common">Spectacular rustgill mushroom</name>
    <name type="synonym">Gymnopilus spectabilis subsp. junonius</name>
    <dbReference type="NCBI Taxonomy" id="109634"/>
    <lineage>
        <taxon>Eukaryota</taxon>
        <taxon>Fungi</taxon>
        <taxon>Dikarya</taxon>
        <taxon>Basidiomycota</taxon>
        <taxon>Agaricomycotina</taxon>
        <taxon>Agaricomycetes</taxon>
        <taxon>Agaricomycetidae</taxon>
        <taxon>Agaricales</taxon>
        <taxon>Agaricineae</taxon>
        <taxon>Hymenogastraceae</taxon>
        <taxon>Gymnopilus</taxon>
    </lineage>
</organism>
<dbReference type="Proteomes" id="UP000724874">
    <property type="component" value="Unassembled WGS sequence"/>
</dbReference>
<accession>A0A9P5TJ08</accession>
<feature type="transmembrane region" description="Helical" evidence="1">
    <location>
        <begin position="119"/>
        <end position="140"/>
    </location>
</feature>
<reference evidence="2" key="1">
    <citation type="submission" date="2020-11" db="EMBL/GenBank/DDBJ databases">
        <authorList>
            <consortium name="DOE Joint Genome Institute"/>
            <person name="Ahrendt S."/>
            <person name="Riley R."/>
            <person name="Andreopoulos W."/>
            <person name="LaButti K."/>
            <person name="Pangilinan J."/>
            <person name="Ruiz-duenas F.J."/>
            <person name="Barrasa J.M."/>
            <person name="Sanchez-Garcia M."/>
            <person name="Camarero S."/>
            <person name="Miyauchi S."/>
            <person name="Serrano A."/>
            <person name="Linde D."/>
            <person name="Babiker R."/>
            <person name="Drula E."/>
            <person name="Ayuso-Fernandez I."/>
            <person name="Pacheco R."/>
            <person name="Padilla G."/>
            <person name="Ferreira P."/>
            <person name="Barriuso J."/>
            <person name="Kellner H."/>
            <person name="Castanera R."/>
            <person name="Alfaro M."/>
            <person name="Ramirez L."/>
            <person name="Pisabarro A.G."/>
            <person name="Kuo A."/>
            <person name="Tritt A."/>
            <person name="Lipzen A."/>
            <person name="He G."/>
            <person name="Yan M."/>
            <person name="Ng V."/>
            <person name="Cullen D."/>
            <person name="Martin F."/>
            <person name="Rosso M.-N."/>
            <person name="Henrissat B."/>
            <person name="Hibbett D."/>
            <person name="Martinez A.T."/>
            <person name="Grigoriev I.V."/>
        </authorList>
    </citation>
    <scope>NUCLEOTIDE SEQUENCE</scope>
    <source>
        <strain evidence="2">AH 44721</strain>
    </source>
</reference>
<comment type="caution">
    <text evidence="2">The sequence shown here is derived from an EMBL/GenBank/DDBJ whole genome shotgun (WGS) entry which is preliminary data.</text>
</comment>
<dbReference type="AlphaFoldDB" id="A0A9P5TJ08"/>
<name>A0A9P5TJ08_GYMJU</name>
<protein>
    <submittedName>
        <fullName evidence="2">Uncharacterized protein</fullName>
    </submittedName>
</protein>
<proteinExistence type="predicted"/>
<gene>
    <name evidence="2" type="ORF">CPB84DRAFT_1869534</name>
</gene>
<dbReference type="EMBL" id="JADNYJ010000115">
    <property type="protein sequence ID" value="KAF8883499.1"/>
    <property type="molecule type" value="Genomic_DNA"/>
</dbReference>
<keyword evidence="1" id="KW-0472">Membrane</keyword>
<keyword evidence="1" id="KW-1133">Transmembrane helix</keyword>